<feature type="transmembrane region" description="Helical" evidence="1">
    <location>
        <begin position="6"/>
        <end position="27"/>
    </location>
</feature>
<dbReference type="RefSeq" id="WP_006656938.1">
    <property type="nucleotide sequence ID" value="NZ_CM000776.2"/>
</dbReference>
<organism evidence="2 3">
    <name type="scientific">Helicobacter canadensis MIT 98-5491</name>
    <dbReference type="NCBI Taxonomy" id="537970"/>
    <lineage>
        <taxon>Bacteria</taxon>
        <taxon>Pseudomonadati</taxon>
        <taxon>Campylobacterota</taxon>
        <taxon>Epsilonproteobacteria</taxon>
        <taxon>Campylobacterales</taxon>
        <taxon>Helicobacteraceae</taxon>
        <taxon>Helicobacter</taxon>
    </lineage>
</organism>
<dbReference type="STRING" id="537970.HCAN_1289"/>
<keyword evidence="1" id="KW-1133">Transmembrane helix</keyword>
<dbReference type="EMBL" id="CM000776">
    <property type="protein sequence ID" value="EES89998.1"/>
    <property type="molecule type" value="Genomic_DNA"/>
</dbReference>
<evidence type="ECO:0000313" key="2">
    <source>
        <dbReference type="EMBL" id="EES89998.1"/>
    </source>
</evidence>
<sequence length="130" mass="14659">MQQEFLFLVLMGAVIGILFLGLLVAFLSRKPKASNAIEKIPSAQEILEVLKQKDKSLEDLKKCVKLAKIHYSTYMEEILDFDVQFVLLLATHKAVNAKLLLEIELYFKNANPSRKEIVDKALGVGVANRK</sequence>
<keyword evidence="1" id="KW-0812">Transmembrane</keyword>
<dbReference type="OrthoDB" id="5327909at2"/>
<name>C5ZXY0_9HELI</name>
<keyword evidence="1" id="KW-0472">Membrane</keyword>
<dbReference type="Proteomes" id="UP000007032">
    <property type="component" value="Chromosome"/>
</dbReference>
<dbReference type="HOGENOM" id="CLU_1935126_0_0_7"/>
<protein>
    <submittedName>
        <fullName evidence="2">Uncharacterized protein</fullName>
    </submittedName>
</protein>
<evidence type="ECO:0000256" key="1">
    <source>
        <dbReference type="SAM" id="Phobius"/>
    </source>
</evidence>
<reference evidence="2 3" key="1">
    <citation type="journal article" date="2009" name="J. Bacteriol.">
        <title>Genome sequence of the emerging pathogen Helicobacter canadensis.</title>
        <authorList>
            <person name="Loman N.J."/>
            <person name="Snyder L.A."/>
            <person name="Linton J.D."/>
            <person name="Langdon R."/>
            <person name="Lawson A.J."/>
            <person name="Weinstock G.M."/>
            <person name="Wren B.W."/>
            <person name="Pallen M.J."/>
        </authorList>
    </citation>
    <scope>NUCLEOTIDE SEQUENCE [LARGE SCALE GENOMIC DNA]</scope>
    <source>
        <strain evidence="2 3">MIT 98-5491</strain>
    </source>
</reference>
<accession>C5ZXY0</accession>
<keyword evidence="3" id="KW-1185">Reference proteome</keyword>
<proteinExistence type="predicted"/>
<gene>
    <name evidence="2" type="ORF">HCAN_1289</name>
</gene>
<dbReference type="AlphaFoldDB" id="C5ZXY0"/>
<evidence type="ECO:0000313" key="3">
    <source>
        <dbReference type="Proteomes" id="UP000007032"/>
    </source>
</evidence>